<protein>
    <submittedName>
        <fullName evidence="1">Uncharacterized protein</fullName>
    </submittedName>
</protein>
<dbReference type="OrthoDB" id="6610142at2"/>
<reference evidence="2" key="1">
    <citation type="submission" date="2016-10" db="EMBL/GenBank/DDBJ databases">
        <authorList>
            <person name="Varghese N."/>
            <person name="Submissions S."/>
        </authorList>
    </citation>
    <scope>NUCLEOTIDE SEQUENCE [LARGE SCALE GENOMIC DNA]</scope>
    <source>
        <strain evidence="2">Ah-143</strain>
    </source>
</reference>
<dbReference type="AlphaFoldDB" id="A0A1I7DY98"/>
<evidence type="ECO:0000313" key="1">
    <source>
        <dbReference type="EMBL" id="SFU16623.1"/>
    </source>
</evidence>
<organism evidence="1 2">
    <name type="scientific">Kosakonia arachidis</name>
    <dbReference type="NCBI Taxonomy" id="551989"/>
    <lineage>
        <taxon>Bacteria</taxon>
        <taxon>Pseudomonadati</taxon>
        <taxon>Pseudomonadota</taxon>
        <taxon>Gammaproteobacteria</taxon>
        <taxon>Enterobacterales</taxon>
        <taxon>Enterobacteriaceae</taxon>
        <taxon>Kosakonia</taxon>
    </lineage>
</organism>
<name>A0A1I7DY98_9ENTR</name>
<dbReference type="Proteomes" id="UP000199187">
    <property type="component" value="Unassembled WGS sequence"/>
</dbReference>
<evidence type="ECO:0000313" key="2">
    <source>
        <dbReference type="Proteomes" id="UP000199187"/>
    </source>
</evidence>
<keyword evidence="2" id="KW-1185">Reference proteome</keyword>
<dbReference type="RefSeq" id="WP_090125519.1">
    <property type="nucleotide sequence ID" value="NZ_CP045300.1"/>
</dbReference>
<accession>A0A1I7DY98</accession>
<dbReference type="EMBL" id="FPAU01000007">
    <property type="protein sequence ID" value="SFU16623.1"/>
    <property type="molecule type" value="Genomic_DNA"/>
</dbReference>
<sequence length="165" mass="19275">MNVMKLVFCTGALSIDNNELNIDSYDKFIASDFFKNNAQLKKWGRFYFILPKVSWLGGSFYLEIRPSINNIPPCIYMVDRDSVFFQSLNDWNKRADLSMIKKEESRLIQRMRDHIKGCNERAVTNPPYGVEWVYEWGTISVQCNMHTFDCGTYITWNDAKGVISK</sequence>
<proteinExistence type="predicted"/>
<gene>
    <name evidence="1" type="ORF">SAMN05192562_107173</name>
</gene>